<keyword evidence="4" id="KW-1185">Reference proteome</keyword>
<evidence type="ECO:0008006" key="5">
    <source>
        <dbReference type="Google" id="ProtNLM"/>
    </source>
</evidence>
<dbReference type="RefSeq" id="WP_084235354.1">
    <property type="nucleotide sequence ID" value="NZ_FWXW01000008.1"/>
</dbReference>
<dbReference type="Pfam" id="PF22747">
    <property type="entry name" value="Zn_ribbon_DUF2089"/>
    <property type="match status" value="1"/>
</dbReference>
<proteinExistence type="predicted"/>
<dbReference type="InterPro" id="IPR018658">
    <property type="entry name" value="DUF2089"/>
</dbReference>
<dbReference type="Pfam" id="PF09862">
    <property type="entry name" value="DUF2089"/>
    <property type="match status" value="1"/>
</dbReference>
<feature type="domain" description="DUF2089" evidence="2">
    <location>
        <begin position="9"/>
        <end position="40"/>
    </location>
</feature>
<dbReference type="EMBL" id="FWXW01000008">
    <property type="protein sequence ID" value="SMC81995.1"/>
    <property type="molecule type" value="Genomic_DNA"/>
</dbReference>
<gene>
    <name evidence="3" type="ORF">SAMN02745168_2690</name>
</gene>
<dbReference type="AlphaFoldDB" id="A0A1W2C9R9"/>
<feature type="domain" description="DUF2089" evidence="1">
    <location>
        <begin position="42"/>
        <end position="85"/>
    </location>
</feature>
<evidence type="ECO:0000313" key="4">
    <source>
        <dbReference type="Proteomes" id="UP000192790"/>
    </source>
</evidence>
<dbReference type="STRING" id="1122930.SAMN02745168_2690"/>
<evidence type="ECO:0000313" key="3">
    <source>
        <dbReference type="EMBL" id="SMC81995.1"/>
    </source>
</evidence>
<dbReference type="InterPro" id="IPR053957">
    <property type="entry name" value="DUF2089_Zn_ribbon"/>
</dbReference>
<accession>A0A1W2C9R9</accession>
<organism evidence="3 4">
    <name type="scientific">Papillibacter cinnamivorans DSM 12816</name>
    <dbReference type="NCBI Taxonomy" id="1122930"/>
    <lineage>
        <taxon>Bacteria</taxon>
        <taxon>Bacillati</taxon>
        <taxon>Bacillota</taxon>
        <taxon>Clostridia</taxon>
        <taxon>Eubacteriales</taxon>
        <taxon>Oscillospiraceae</taxon>
        <taxon>Papillibacter</taxon>
    </lineage>
</organism>
<protein>
    <recommendedName>
        <fullName evidence="5">DUF2089 domain-containing protein</fullName>
    </recommendedName>
</protein>
<evidence type="ECO:0000259" key="1">
    <source>
        <dbReference type="Pfam" id="PF09862"/>
    </source>
</evidence>
<reference evidence="3 4" key="1">
    <citation type="submission" date="2017-04" db="EMBL/GenBank/DDBJ databases">
        <authorList>
            <person name="Afonso C.L."/>
            <person name="Miller P.J."/>
            <person name="Scott M.A."/>
            <person name="Spackman E."/>
            <person name="Goraichik I."/>
            <person name="Dimitrov K.M."/>
            <person name="Suarez D.L."/>
            <person name="Swayne D.E."/>
        </authorList>
    </citation>
    <scope>NUCLEOTIDE SEQUENCE [LARGE SCALE GENOMIC DNA]</scope>
    <source>
        <strain evidence="3 4">DSM 12816</strain>
    </source>
</reference>
<evidence type="ECO:0000259" key="2">
    <source>
        <dbReference type="Pfam" id="PF22747"/>
    </source>
</evidence>
<sequence length="137" mass="15654">MDYAMPSRCPVCSGNLEITKLTCPKCRTEIGGKFAPCKFCALDEKMKTFLDAFLKSRGNIREVEKTLSISYPTVRGLLEELLRQLYPEETAREDEKVPSEKIFDMLERKQITADEAAALLSGRRIDFSDEKGREEHE</sequence>
<name>A0A1W2C9R9_9FIRM</name>
<dbReference type="Proteomes" id="UP000192790">
    <property type="component" value="Unassembled WGS sequence"/>
</dbReference>
<dbReference type="OrthoDB" id="9797643at2"/>